<organism evidence="1 2">
    <name type="scientific">Leucogyrophana mollusca</name>
    <dbReference type="NCBI Taxonomy" id="85980"/>
    <lineage>
        <taxon>Eukaryota</taxon>
        <taxon>Fungi</taxon>
        <taxon>Dikarya</taxon>
        <taxon>Basidiomycota</taxon>
        <taxon>Agaricomycotina</taxon>
        <taxon>Agaricomycetes</taxon>
        <taxon>Agaricomycetidae</taxon>
        <taxon>Boletales</taxon>
        <taxon>Boletales incertae sedis</taxon>
        <taxon>Leucogyrophana</taxon>
    </lineage>
</organism>
<sequence length="286" mass="31552">MVFDTQGGLRVAGQHQDLPSHSHSTFPHIAELDEGFLGAGPSPTRSMYGDSTTLEAWIKTVCQAAQVEVEAGPATFTKRNDIYSSELHPYNHYYSPAEDYDSEDSSIAAIFRDSPWVPAPPSTILEDSDDSTTSESSASDSDFGESEAQYISIPSDSPWYRPASPSPDLRSDSPCDAFFSGTFPMSCSSDVRQAIAQQELLLDIFHKELRRIVPRDYDDDASWYGGHYDTDWLEDVDPEVVLAPMESFEDLCWDSVVGEDSGWEKAMEVTRRLDVPVGCGDGSSAF</sequence>
<accession>A0ACB8B5U1</accession>
<evidence type="ECO:0000313" key="1">
    <source>
        <dbReference type="EMBL" id="KAH7921025.1"/>
    </source>
</evidence>
<dbReference type="Proteomes" id="UP000790709">
    <property type="component" value="Unassembled WGS sequence"/>
</dbReference>
<dbReference type="EMBL" id="MU266546">
    <property type="protein sequence ID" value="KAH7921025.1"/>
    <property type="molecule type" value="Genomic_DNA"/>
</dbReference>
<proteinExistence type="predicted"/>
<protein>
    <submittedName>
        <fullName evidence="1">Uncharacterized protein</fullName>
    </submittedName>
</protein>
<reference evidence="1" key="1">
    <citation type="journal article" date="2021" name="New Phytol.">
        <title>Evolutionary innovations through gain and loss of genes in the ectomycorrhizal Boletales.</title>
        <authorList>
            <person name="Wu G."/>
            <person name="Miyauchi S."/>
            <person name="Morin E."/>
            <person name="Kuo A."/>
            <person name="Drula E."/>
            <person name="Varga T."/>
            <person name="Kohler A."/>
            <person name="Feng B."/>
            <person name="Cao Y."/>
            <person name="Lipzen A."/>
            <person name="Daum C."/>
            <person name="Hundley H."/>
            <person name="Pangilinan J."/>
            <person name="Johnson J."/>
            <person name="Barry K."/>
            <person name="LaButti K."/>
            <person name="Ng V."/>
            <person name="Ahrendt S."/>
            <person name="Min B."/>
            <person name="Choi I.G."/>
            <person name="Park H."/>
            <person name="Plett J.M."/>
            <person name="Magnuson J."/>
            <person name="Spatafora J.W."/>
            <person name="Nagy L.G."/>
            <person name="Henrissat B."/>
            <person name="Grigoriev I.V."/>
            <person name="Yang Z.L."/>
            <person name="Xu J."/>
            <person name="Martin F.M."/>
        </authorList>
    </citation>
    <scope>NUCLEOTIDE SEQUENCE</scope>
    <source>
        <strain evidence="1">KUC20120723A-06</strain>
    </source>
</reference>
<name>A0ACB8B5U1_9AGAM</name>
<keyword evidence="2" id="KW-1185">Reference proteome</keyword>
<evidence type="ECO:0000313" key="2">
    <source>
        <dbReference type="Proteomes" id="UP000790709"/>
    </source>
</evidence>
<comment type="caution">
    <text evidence="1">The sequence shown here is derived from an EMBL/GenBank/DDBJ whole genome shotgun (WGS) entry which is preliminary data.</text>
</comment>
<gene>
    <name evidence="1" type="ORF">BV22DRAFT_1049933</name>
</gene>